<proteinExistence type="predicted"/>
<accession>A0A2T5JDY2</accession>
<keyword evidence="2" id="KW-1185">Reference proteome</keyword>
<evidence type="ECO:0000313" key="1">
    <source>
        <dbReference type="EMBL" id="PTQ99977.1"/>
    </source>
</evidence>
<evidence type="ECO:0000313" key="2">
    <source>
        <dbReference type="Proteomes" id="UP000244168"/>
    </source>
</evidence>
<organism evidence="1 2">
    <name type="scientific">Mucilaginibacter yixingensis</name>
    <dbReference type="NCBI Taxonomy" id="1295612"/>
    <lineage>
        <taxon>Bacteria</taxon>
        <taxon>Pseudomonadati</taxon>
        <taxon>Bacteroidota</taxon>
        <taxon>Sphingobacteriia</taxon>
        <taxon>Sphingobacteriales</taxon>
        <taxon>Sphingobacteriaceae</taxon>
        <taxon>Mucilaginibacter</taxon>
    </lineage>
</organism>
<reference evidence="1 2" key="1">
    <citation type="submission" date="2018-04" db="EMBL/GenBank/DDBJ databases">
        <title>Genomic Encyclopedia of Archaeal and Bacterial Type Strains, Phase II (KMG-II): from individual species to whole genera.</title>
        <authorList>
            <person name="Goeker M."/>
        </authorList>
    </citation>
    <scope>NUCLEOTIDE SEQUENCE [LARGE SCALE GENOMIC DNA]</scope>
    <source>
        <strain evidence="1 2">DSM 26809</strain>
    </source>
</reference>
<protein>
    <submittedName>
        <fullName evidence="1">Uncharacterized protein</fullName>
    </submittedName>
</protein>
<dbReference type="Proteomes" id="UP000244168">
    <property type="component" value="Unassembled WGS sequence"/>
</dbReference>
<sequence length="176" mass="19524">MLIGLSAFGQTPKKRQGVISDTTTYIISKETNSYKHIEPGKAIGHIVLFSDAGKSTAEWGEPDRKITSGDISVSTWYDEHDSTGHSLTIYAGQLTSKRHTVDNVVKQIRITSPKYKTINDVRTGMTLAEIKTIYKLVPHQWAGRKVYDDVRAGIAFEFDGQNKCTAIIVHAPNALF</sequence>
<dbReference type="AlphaFoldDB" id="A0A2T5JDY2"/>
<comment type="caution">
    <text evidence="1">The sequence shown here is derived from an EMBL/GenBank/DDBJ whole genome shotgun (WGS) entry which is preliminary data.</text>
</comment>
<gene>
    <name evidence="1" type="ORF">C8P68_102808</name>
</gene>
<dbReference type="EMBL" id="QAOQ01000002">
    <property type="protein sequence ID" value="PTQ99977.1"/>
    <property type="molecule type" value="Genomic_DNA"/>
</dbReference>
<name>A0A2T5JDY2_9SPHI</name>